<evidence type="ECO:0000313" key="1">
    <source>
        <dbReference type="EMBL" id="MBT2990125.1"/>
    </source>
</evidence>
<dbReference type="Gene3D" id="2.180.10.10">
    <property type="entry name" value="RHS repeat-associated core"/>
    <property type="match status" value="1"/>
</dbReference>
<feature type="non-terminal residue" evidence="1">
    <location>
        <position position="1"/>
    </location>
</feature>
<evidence type="ECO:0000313" key="2">
    <source>
        <dbReference type="Proteomes" id="UP000770889"/>
    </source>
</evidence>
<dbReference type="Pfam" id="PF14412">
    <property type="entry name" value="AHH"/>
    <property type="match status" value="1"/>
</dbReference>
<protein>
    <submittedName>
        <fullName evidence="1">AHH domain-containing protein</fullName>
    </submittedName>
</protein>
<dbReference type="NCBIfam" id="TIGR03696">
    <property type="entry name" value="Rhs_assc_core"/>
    <property type="match status" value="1"/>
</dbReference>
<gene>
    <name evidence="1" type="ORF">KME65_14310</name>
</gene>
<dbReference type="AlphaFoldDB" id="A0A944QVL4"/>
<dbReference type="Proteomes" id="UP000770889">
    <property type="component" value="Unassembled WGS sequence"/>
</dbReference>
<proteinExistence type="predicted"/>
<organism evidence="1 2">
    <name type="scientific">Candidatus Thiodiazotropha taylori</name>
    <dbReference type="NCBI Taxonomy" id="2792791"/>
    <lineage>
        <taxon>Bacteria</taxon>
        <taxon>Pseudomonadati</taxon>
        <taxon>Pseudomonadota</taxon>
        <taxon>Gammaproteobacteria</taxon>
        <taxon>Chromatiales</taxon>
        <taxon>Sedimenticolaceae</taxon>
        <taxon>Candidatus Thiodiazotropha</taxon>
    </lineage>
</organism>
<reference evidence="1 2" key="1">
    <citation type="submission" date="2021-05" db="EMBL/GenBank/DDBJ databases">
        <title>Genetic and Functional Diversity in Clade A Lucinid endosymbionts from the Bahamas.</title>
        <authorList>
            <person name="Giani N.M."/>
            <person name="Engel A.S."/>
            <person name="Campbell B.J."/>
        </authorList>
    </citation>
    <scope>NUCLEOTIDE SEQUENCE [LARGE SCALE GENOMIC DNA]</scope>
    <source>
        <strain evidence="1">LUC16012Gg_MoonRockCtena</strain>
    </source>
</reference>
<dbReference type="EMBL" id="JAHHGM010000014">
    <property type="protein sequence ID" value="MBT2990125.1"/>
    <property type="molecule type" value="Genomic_DNA"/>
</dbReference>
<sequence length="595" mass="65454">DPNTGRYLTSDPIGLKGGLNTYAYVGGNPLNTIDPLGLYWEIVNGIPQWVPDGPDGSTEPVNLFDLYPMPGTPEIDAGELTDYLSTLEREEYGDRLIDDFASTGAPNICIRDANDPNEFVNASEAFQIGLSNLRGSTGLPGIIYGDTIDGILAEYTDQPLNTAGIRGWVRDGDQLQVHYPDLTDTQIDVVGIAIGHLPAYNGQRMHITIPAGATDEQIAEELMMSMGNLLTHEDLATFLANLPQDRDEPLLVDIYELYQEILARYQTRLHSDERVWAAEIAVNQRQAELDVFGEGFYCETEVPPPECDELHRLRSELSNAQGAYIDAIVEVNNEMIDAGLMTLMDADVSSRTQSLAARLFAATTVATISALVPLTLEDAAIDAATYGLGRIQRIGPALERALDRVRGTGRAALDWVRDISDSAVQRIRDYRRGRNTNGGENWTEFVNFERLFSGSTIGPRSDLRRNLIAENPELGSLSGWQAHHILPWEGRIQNHALTQRLGINFNAVDNGVSLPCSGGTCLSQHSSQHPRYSDAVENFLDRVESLNVSDTDKRNLVAEGIERARQALISGQPPLMNSNGATTEAWNRVFGQVFE</sequence>
<name>A0A944QVL4_9GAMM</name>
<accession>A0A944QVL4</accession>
<dbReference type="InterPro" id="IPR022385">
    <property type="entry name" value="Rhs_assc_core"/>
</dbReference>
<dbReference type="InterPro" id="IPR032871">
    <property type="entry name" value="AHH_dom_containing"/>
</dbReference>
<comment type="caution">
    <text evidence="1">The sequence shown here is derived from an EMBL/GenBank/DDBJ whole genome shotgun (WGS) entry which is preliminary data.</text>
</comment>